<keyword evidence="1" id="KW-0472">Membrane</keyword>
<dbReference type="AlphaFoldDB" id="A0A7J7JF73"/>
<feature type="transmembrane region" description="Helical" evidence="1">
    <location>
        <begin position="12"/>
        <end position="39"/>
    </location>
</feature>
<sequence length="77" mass="8726">MGKGGANLCPGLLWSILWFIALLLAWWFAFIMGWFYVFFIPFTVCISPCKDICEALLKLVQLPLTCAENMIAMKAMC</sequence>
<accession>A0A7J7JF73</accession>
<organism evidence="2 3">
    <name type="scientific">Bugula neritina</name>
    <name type="common">Brown bryozoan</name>
    <name type="synonym">Sertularia neritina</name>
    <dbReference type="NCBI Taxonomy" id="10212"/>
    <lineage>
        <taxon>Eukaryota</taxon>
        <taxon>Metazoa</taxon>
        <taxon>Spiralia</taxon>
        <taxon>Lophotrochozoa</taxon>
        <taxon>Bryozoa</taxon>
        <taxon>Gymnolaemata</taxon>
        <taxon>Cheilostomatida</taxon>
        <taxon>Flustrina</taxon>
        <taxon>Buguloidea</taxon>
        <taxon>Bugulidae</taxon>
        <taxon>Bugula</taxon>
    </lineage>
</organism>
<evidence type="ECO:0000313" key="2">
    <source>
        <dbReference type="EMBL" id="KAF6024880.1"/>
    </source>
</evidence>
<proteinExistence type="predicted"/>
<dbReference type="Proteomes" id="UP000593567">
    <property type="component" value="Unassembled WGS sequence"/>
</dbReference>
<keyword evidence="1" id="KW-1133">Transmembrane helix</keyword>
<keyword evidence="1" id="KW-0812">Transmembrane</keyword>
<keyword evidence="3" id="KW-1185">Reference proteome</keyword>
<evidence type="ECO:0000313" key="3">
    <source>
        <dbReference type="Proteomes" id="UP000593567"/>
    </source>
</evidence>
<reference evidence="2" key="1">
    <citation type="submission" date="2020-06" db="EMBL/GenBank/DDBJ databases">
        <title>Draft genome of Bugula neritina, a colonial animal packing powerful symbionts and potential medicines.</title>
        <authorList>
            <person name="Rayko M."/>
        </authorList>
    </citation>
    <scope>NUCLEOTIDE SEQUENCE [LARGE SCALE GENOMIC DNA]</scope>
    <source>
        <strain evidence="2">Kwan_BN1</strain>
    </source>
</reference>
<dbReference type="PANTHER" id="PTHR39948">
    <property type="entry name" value="GEO11419P1"/>
    <property type="match status" value="1"/>
</dbReference>
<name>A0A7J7JF73_BUGNE</name>
<dbReference type="EMBL" id="VXIV02002520">
    <property type="protein sequence ID" value="KAF6024880.1"/>
    <property type="molecule type" value="Genomic_DNA"/>
</dbReference>
<comment type="caution">
    <text evidence="2">The sequence shown here is derived from an EMBL/GenBank/DDBJ whole genome shotgun (WGS) entry which is preliminary data.</text>
</comment>
<dbReference type="PANTHER" id="PTHR39948:SF1">
    <property type="entry name" value="GEO11419P1"/>
    <property type="match status" value="1"/>
</dbReference>
<evidence type="ECO:0000256" key="1">
    <source>
        <dbReference type="SAM" id="Phobius"/>
    </source>
</evidence>
<protein>
    <submittedName>
        <fullName evidence="2">Uncharacterized protein</fullName>
    </submittedName>
</protein>
<dbReference type="OrthoDB" id="8912589at2759"/>
<gene>
    <name evidence="2" type="ORF">EB796_016806</name>
</gene>